<proteinExistence type="predicted"/>
<organism evidence="3 4">
    <name type="scientific">Acetobacter fallax</name>
    <dbReference type="NCBI Taxonomy" id="1737473"/>
    <lineage>
        <taxon>Bacteria</taxon>
        <taxon>Pseudomonadati</taxon>
        <taxon>Pseudomonadota</taxon>
        <taxon>Alphaproteobacteria</taxon>
        <taxon>Acetobacterales</taxon>
        <taxon>Acetobacteraceae</taxon>
        <taxon>Acetobacter</taxon>
    </lineage>
</organism>
<sequence>MTALTSQAIQSAQNLRDTASSSGPNERTGPARGIVLAVALGLAAWSPLVAAGIAAFR</sequence>
<evidence type="ECO:0000313" key="4">
    <source>
        <dbReference type="Proteomes" id="UP000615326"/>
    </source>
</evidence>
<feature type="transmembrane region" description="Helical" evidence="2">
    <location>
        <begin position="34"/>
        <end position="56"/>
    </location>
</feature>
<name>A0ABX0K9F6_9PROT</name>
<dbReference type="Proteomes" id="UP000615326">
    <property type="component" value="Unassembled WGS sequence"/>
</dbReference>
<comment type="caution">
    <text evidence="3">The sequence shown here is derived from an EMBL/GenBank/DDBJ whole genome shotgun (WGS) entry which is preliminary data.</text>
</comment>
<reference evidence="3 4" key="1">
    <citation type="journal article" date="2020" name="Int. J. Syst. Evol. Microbiol.">
        <title>Novel acetic acid bacteria from cider fermentations: Acetobacter conturbans sp. nov. and Acetobacter fallax sp. nov.</title>
        <authorList>
            <person name="Sombolestani A.S."/>
            <person name="Cleenwerck I."/>
            <person name="Cnockaert M."/>
            <person name="Borremans W."/>
            <person name="Wieme A.D."/>
            <person name="De Vuyst L."/>
            <person name="Vandamme P."/>
        </authorList>
    </citation>
    <scope>NUCLEOTIDE SEQUENCE [LARGE SCALE GENOMIC DNA]</scope>
    <source>
        <strain evidence="3 4">LMG 1637</strain>
    </source>
</reference>
<feature type="compositionally biased region" description="Polar residues" evidence="1">
    <location>
        <begin position="1"/>
        <end position="25"/>
    </location>
</feature>
<keyword evidence="2" id="KW-0812">Transmembrane</keyword>
<accession>A0ABX0K9F6</accession>
<evidence type="ECO:0000256" key="1">
    <source>
        <dbReference type="SAM" id="MobiDB-lite"/>
    </source>
</evidence>
<keyword evidence="2" id="KW-1133">Transmembrane helix</keyword>
<evidence type="ECO:0000256" key="2">
    <source>
        <dbReference type="SAM" id="Phobius"/>
    </source>
</evidence>
<feature type="region of interest" description="Disordered" evidence="1">
    <location>
        <begin position="1"/>
        <end position="29"/>
    </location>
</feature>
<keyword evidence="2" id="KW-0472">Membrane</keyword>
<protein>
    <submittedName>
        <fullName evidence="3">Uncharacterized protein</fullName>
    </submittedName>
</protein>
<evidence type="ECO:0000313" key="3">
    <source>
        <dbReference type="EMBL" id="NHO33039.1"/>
    </source>
</evidence>
<dbReference type="RefSeq" id="WP_173577561.1">
    <property type="nucleotide sequence ID" value="NZ_WOSW01000019.1"/>
</dbReference>
<dbReference type="EMBL" id="WOSW01000019">
    <property type="protein sequence ID" value="NHO33039.1"/>
    <property type="molecule type" value="Genomic_DNA"/>
</dbReference>
<keyword evidence="4" id="KW-1185">Reference proteome</keyword>
<gene>
    <name evidence="3" type="ORF">GOB84_10815</name>
</gene>